<evidence type="ECO:0000313" key="5">
    <source>
        <dbReference type="EMBL" id="MCW8335453.1"/>
    </source>
</evidence>
<dbReference type="SMART" id="SM00342">
    <property type="entry name" value="HTH_ARAC"/>
    <property type="match status" value="1"/>
</dbReference>
<protein>
    <submittedName>
        <fullName evidence="5">AraC family transcriptional regulator</fullName>
    </submittedName>
</protein>
<organism evidence="5 6">
    <name type="scientific">Vibrio paucivorans</name>
    <dbReference type="NCBI Taxonomy" id="2829489"/>
    <lineage>
        <taxon>Bacteria</taxon>
        <taxon>Pseudomonadati</taxon>
        <taxon>Pseudomonadota</taxon>
        <taxon>Gammaproteobacteria</taxon>
        <taxon>Vibrionales</taxon>
        <taxon>Vibrionaceae</taxon>
        <taxon>Vibrio</taxon>
    </lineage>
</organism>
<dbReference type="InterPro" id="IPR032687">
    <property type="entry name" value="AraC-type_N"/>
</dbReference>
<dbReference type="GO" id="GO:0003700">
    <property type="term" value="F:DNA-binding transcription factor activity"/>
    <property type="evidence" value="ECO:0007669"/>
    <property type="project" value="InterPro"/>
</dbReference>
<dbReference type="Pfam" id="PF12625">
    <property type="entry name" value="Arabinose_bd"/>
    <property type="match status" value="1"/>
</dbReference>
<gene>
    <name evidence="5" type="ORF">MD483_16685</name>
</gene>
<dbReference type="Gene3D" id="1.10.10.60">
    <property type="entry name" value="Homeodomain-like"/>
    <property type="match status" value="1"/>
</dbReference>
<evidence type="ECO:0000313" key="6">
    <source>
        <dbReference type="Proteomes" id="UP001155586"/>
    </source>
</evidence>
<dbReference type="SUPFAM" id="SSF46689">
    <property type="entry name" value="Homeodomain-like"/>
    <property type="match status" value="1"/>
</dbReference>
<keyword evidence="3" id="KW-0804">Transcription</keyword>
<dbReference type="EMBL" id="JAKRRX010000115">
    <property type="protein sequence ID" value="MCW8335453.1"/>
    <property type="molecule type" value="Genomic_DNA"/>
</dbReference>
<accession>A0A9X3CGK6</accession>
<sequence>MRNKHFIRAIGFVNMYQQVCKKYRINPDQLSLAPSVFRSPMTLIPVSELNLLFRELETLSGDPDYIINMITELKMFELGAIGRWMFSGHDLASTIRRINYGSSCLQSGAYMAGSQVGSIVKWTYSNPFVESDVKIHDSARVAAFMLNVMRIHLGEAFTPMRVMLSGTRKNKQAYNEYFGCEIGWNHNRTELWFHSDLRLATKQHELVPKQKLAMSFQDLDEFLNLPQSEDEMKVIYEVINYSCHYGLPTLNRVASLLGLSEQQFQRRLHKQGLNFTTICGYVMSNAAVNLLAESVPINEVAQRLGYSNVESFNRMFKKHRGVTPSQYIQRFQGYF</sequence>
<dbReference type="Proteomes" id="UP001155586">
    <property type="component" value="Unassembled WGS sequence"/>
</dbReference>
<evidence type="ECO:0000259" key="4">
    <source>
        <dbReference type="PROSITE" id="PS01124"/>
    </source>
</evidence>
<evidence type="ECO:0000256" key="1">
    <source>
        <dbReference type="ARBA" id="ARBA00023015"/>
    </source>
</evidence>
<dbReference type="GO" id="GO:0000976">
    <property type="term" value="F:transcription cis-regulatory region binding"/>
    <property type="evidence" value="ECO:0007669"/>
    <property type="project" value="TreeGrafter"/>
</dbReference>
<dbReference type="InterPro" id="IPR018060">
    <property type="entry name" value="HTH_AraC"/>
</dbReference>
<dbReference type="InterPro" id="IPR009057">
    <property type="entry name" value="Homeodomain-like_sf"/>
</dbReference>
<evidence type="ECO:0000256" key="3">
    <source>
        <dbReference type="ARBA" id="ARBA00023163"/>
    </source>
</evidence>
<evidence type="ECO:0000256" key="2">
    <source>
        <dbReference type="ARBA" id="ARBA00023125"/>
    </source>
</evidence>
<keyword evidence="6" id="KW-1185">Reference proteome</keyword>
<dbReference type="InterPro" id="IPR020449">
    <property type="entry name" value="Tscrpt_reg_AraC-type_HTH"/>
</dbReference>
<name>A0A9X3CGK6_9VIBR</name>
<dbReference type="PRINTS" id="PR00032">
    <property type="entry name" value="HTHARAC"/>
</dbReference>
<dbReference type="PROSITE" id="PS01124">
    <property type="entry name" value="HTH_ARAC_FAMILY_2"/>
    <property type="match status" value="1"/>
</dbReference>
<comment type="caution">
    <text evidence="5">The sequence shown here is derived from an EMBL/GenBank/DDBJ whole genome shotgun (WGS) entry which is preliminary data.</text>
</comment>
<keyword evidence="1" id="KW-0805">Transcription regulation</keyword>
<dbReference type="AlphaFoldDB" id="A0A9X3CGK6"/>
<keyword evidence="2" id="KW-0238">DNA-binding</keyword>
<dbReference type="PANTHER" id="PTHR47894:SF4">
    <property type="entry name" value="HTH-TYPE TRANSCRIPTIONAL REGULATOR GADX"/>
    <property type="match status" value="1"/>
</dbReference>
<dbReference type="Pfam" id="PF12833">
    <property type="entry name" value="HTH_18"/>
    <property type="match status" value="1"/>
</dbReference>
<proteinExistence type="predicted"/>
<dbReference type="RefSeq" id="WP_252032069.1">
    <property type="nucleotide sequence ID" value="NZ_JAKRRX010000115.1"/>
</dbReference>
<dbReference type="GO" id="GO:0005829">
    <property type="term" value="C:cytosol"/>
    <property type="evidence" value="ECO:0007669"/>
    <property type="project" value="TreeGrafter"/>
</dbReference>
<feature type="domain" description="HTH araC/xylS-type" evidence="4">
    <location>
        <begin position="233"/>
        <end position="330"/>
    </location>
</feature>
<reference evidence="5" key="1">
    <citation type="submission" date="2022-02" db="EMBL/GenBank/DDBJ databases">
        <title>Vibrio sp. nov., a new bacterium isolated from Bohai sea, China.</title>
        <authorList>
            <person name="Yuan Y."/>
        </authorList>
    </citation>
    <scope>NUCLEOTIDE SEQUENCE</scope>
    <source>
        <strain evidence="5">DBSS07</strain>
    </source>
</reference>
<dbReference type="PANTHER" id="PTHR47894">
    <property type="entry name" value="HTH-TYPE TRANSCRIPTIONAL REGULATOR GADX"/>
    <property type="match status" value="1"/>
</dbReference>